<evidence type="ECO:0000313" key="2">
    <source>
        <dbReference type="EMBL" id="TFK37560.1"/>
    </source>
</evidence>
<gene>
    <name evidence="2" type="ORF">BDQ12DRAFT_145465</name>
</gene>
<keyword evidence="1" id="KW-0472">Membrane</keyword>
<dbReference type="EMBL" id="ML213607">
    <property type="protein sequence ID" value="TFK37560.1"/>
    <property type="molecule type" value="Genomic_DNA"/>
</dbReference>
<keyword evidence="3" id="KW-1185">Reference proteome</keyword>
<dbReference type="AlphaFoldDB" id="A0A5C3LX90"/>
<feature type="transmembrane region" description="Helical" evidence="1">
    <location>
        <begin position="12"/>
        <end position="31"/>
    </location>
</feature>
<keyword evidence="1" id="KW-0812">Transmembrane</keyword>
<evidence type="ECO:0000313" key="3">
    <source>
        <dbReference type="Proteomes" id="UP000308652"/>
    </source>
</evidence>
<protein>
    <submittedName>
        <fullName evidence="2">Uncharacterized protein</fullName>
    </submittedName>
</protein>
<evidence type="ECO:0000256" key="1">
    <source>
        <dbReference type="SAM" id="Phobius"/>
    </source>
</evidence>
<organism evidence="2 3">
    <name type="scientific">Crucibulum laeve</name>
    <dbReference type="NCBI Taxonomy" id="68775"/>
    <lineage>
        <taxon>Eukaryota</taxon>
        <taxon>Fungi</taxon>
        <taxon>Dikarya</taxon>
        <taxon>Basidiomycota</taxon>
        <taxon>Agaricomycotina</taxon>
        <taxon>Agaricomycetes</taxon>
        <taxon>Agaricomycetidae</taxon>
        <taxon>Agaricales</taxon>
        <taxon>Agaricineae</taxon>
        <taxon>Nidulariaceae</taxon>
        <taxon>Crucibulum</taxon>
    </lineage>
</organism>
<reference evidence="2 3" key="1">
    <citation type="journal article" date="2019" name="Nat. Ecol. Evol.">
        <title>Megaphylogeny resolves global patterns of mushroom evolution.</title>
        <authorList>
            <person name="Varga T."/>
            <person name="Krizsan K."/>
            <person name="Foldi C."/>
            <person name="Dima B."/>
            <person name="Sanchez-Garcia M."/>
            <person name="Sanchez-Ramirez S."/>
            <person name="Szollosi G.J."/>
            <person name="Szarkandi J.G."/>
            <person name="Papp V."/>
            <person name="Albert L."/>
            <person name="Andreopoulos W."/>
            <person name="Angelini C."/>
            <person name="Antonin V."/>
            <person name="Barry K.W."/>
            <person name="Bougher N.L."/>
            <person name="Buchanan P."/>
            <person name="Buyck B."/>
            <person name="Bense V."/>
            <person name="Catcheside P."/>
            <person name="Chovatia M."/>
            <person name="Cooper J."/>
            <person name="Damon W."/>
            <person name="Desjardin D."/>
            <person name="Finy P."/>
            <person name="Geml J."/>
            <person name="Haridas S."/>
            <person name="Hughes K."/>
            <person name="Justo A."/>
            <person name="Karasinski D."/>
            <person name="Kautmanova I."/>
            <person name="Kiss B."/>
            <person name="Kocsube S."/>
            <person name="Kotiranta H."/>
            <person name="LaButti K.M."/>
            <person name="Lechner B.E."/>
            <person name="Liimatainen K."/>
            <person name="Lipzen A."/>
            <person name="Lukacs Z."/>
            <person name="Mihaltcheva S."/>
            <person name="Morgado L.N."/>
            <person name="Niskanen T."/>
            <person name="Noordeloos M.E."/>
            <person name="Ohm R.A."/>
            <person name="Ortiz-Santana B."/>
            <person name="Ovrebo C."/>
            <person name="Racz N."/>
            <person name="Riley R."/>
            <person name="Savchenko A."/>
            <person name="Shiryaev A."/>
            <person name="Soop K."/>
            <person name="Spirin V."/>
            <person name="Szebenyi C."/>
            <person name="Tomsovsky M."/>
            <person name="Tulloss R.E."/>
            <person name="Uehling J."/>
            <person name="Grigoriev I.V."/>
            <person name="Vagvolgyi C."/>
            <person name="Papp T."/>
            <person name="Martin F.M."/>
            <person name="Miettinen O."/>
            <person name="Hibbett D.S."/>
            <person name="Nagy L.G."/>
        </authorList>
    </citation>
    <scope>NUCLEOTIDE SEQUENCE [LARGE SCALE GENOMIC DNA]</scope>
    <source>
        <strain evidence="2 3">CBS 166.37</strain>
    </source>
</reference>
<dbReference type="Proteomes" id="UP000308652">
    <property type="component" value="Unassembled WGS sequence"/>
</dbReference>
<name>A0A5C3LX90_9AGAR</name>
<accession>A0A5C3LX90</accession>
<proteinExistence type="predicted"/>
<sequence>MTTQILPILSDALHFVTPIPSCVFFAIMYTLRMYKSEDADAAQIVYLFPIQTTRCTSYSKVRTSDFKGPYAPSSHGLLVRAMYSYSDGRCRFSTSFCHSRMDFSFSRVKSIAGL</sequence>
<keyword evidence="1" id="KW-1133">Transmembrane helix</keyword>